<dbReference type="InterPro" id="IPR038143">
    <property type="entry name" value="NigD-like_C_dom_sf"/>
</dbReference>
<evidence type="ECO:0008006" key="6">
    <source>
        <dbReference type="Google" id="ProtNLM"/>
    </source>
</evidence>
<evidence type="ECO:0000256" key="1">
    <source>
        <dbReference type="SAM" id="SignalP"/>
    </source>
</evidence>
<evidence type="ECO:0000313" key="4">
    <source>
        <dbReference type="EMBL" id="EGJ70919.1"/>
    </source>
</evidence>
<dbReference type="Pfam" id="PF12667">
    <property type="entry name" value="NigD_N"/>
    <property type="match status" value="1"/>
</dbReference>
<dbReference type="InterPro" id="IPR024299">
    <property type="entry name" value="NigD-like_OB_dom"/>
</dbReference>
<evidence type="ECO:0000259" key="2">
    <source>
        <dbReference type="Pfam" id="PF12667"/>
    </source>
</evidence>
<feature type="chain" id="PRO_5003308651" description="NigD-like C-terminal beta sandwich domain-containing protein" evidence="1">
    <location>
        <begin position="26"/>
        <end position="243"/>
    </location>
</feature>
<evidence type="ECO:0000313" key="5">
    <source>
        <dbReference type="Proteomes" id="UP000018439"/>
    </source>
</evidence>
<reference evidence="4 5" key="1">
    <citation type="journal article" date="2011" name="Stand. Genomic Sci.">
        <title>Non-contiguous finished genome sequence of Bacteroides coprosuis type strain (PC139).</title>
        <authorList>
            <person name="Land M."/>
            <person name="Held B."/>
            <person name="Gronow S."/>
            <person name="Abt B."/>
            <person name="Lucas S."/>
            <person name="Del Rio T.G."/>
            <person name="Nolan M."/>
            <person name="Tice H."/>
            <person name="Cheng J.F."/>
            <person name="Pitluck S."/>
            <person name="Liolios K."/>
            <person name="Pagani I."/>
            <person name="Ivanova N."/>
            <person name="Mavromatis K."/>
            <person name="Mikhailova N."/>
            <person name="Pati A."/>
            <person name="Tapia R."/>
            <person name="Han C."/>
            <person name="Goodwin L."/>
            <person name="Chen A."/>
            <person name="Palaniappan K."/>
            <person name="Hauser L."/>
            <person name="Brambilla E.M."/>
            <person name="Rohde M."/>
            <person name="Goker M."/>
            <person name="Detter J.C."/>
            <person name="Woyke T."/>
            <person name="Bristow J."/>
            <person name="Eisen J.A."/>
            <person name="Markowitz V."/>
            <person name="Hugenholtz P."/>
            <person name="Kyrpides N.C."/>
            <person name="Klenk H.P."/>
            <person name="Lapidus A."/>
        </authorList>
    </citation>
    <scope>NUCLEOTIDE SEQUENCE</scope>
    <source>
        <strain evidence="4 5">DSM 18011</strain>
    </source>
</reference>
<dbReference type="AlphaFoldDB" id="F3ZSP5"/>
<evidence type="ECO:0000259" key="3">
    <source>
        <dbReference type="Pfam" id="PF17415"/>
    </source>
</evidence>
<organism evidence="4 5">
    <name type="scientific">Bacteroides coprosuis DSM 18011</name>
    <dbReference type="NCBI Taxonomy" id="679937"/>
    <lineage>
        <taxon>Bacteria</taxon>
        <taxon>Pseudomonadati</taxon>
        <taxon>Bacteroidota</taxon>
        <taxon>Bacteroidia</taxon>
        <taxon>Bacteroidales</taxon>
        <taxon>Bacteroidaceae</taxon>
        <taxon>Bacteroides</taxon>
    </lineage>
</organism>
<keyword evidence="1" id="KW-0732">Signal</keyword>
<dbReference type="HOGENOM" id="CLU_097801_0_0_10"/>
<accession>F3ZSP5</accession>
<keyword evidence="5" id="KW-1185">Reference proteome</keyword>
<dbReference type="eggNOG" id="ENOG5032SB4">
    <property type="taxonomic scope" value="Bacteria"/>
</dbReference>
<name>F3ZSP5_9BACE</name>
<proteinExistence type="predicted"/>
<dbReference type="Proteomes" id="UP000018439">
    <property type="component" value="Chromosome"/>
</dbReference>
<dbReference type="PROSITE" id="PS51257">
    <property type="entry name" value="PROKAR_LIPOPROTEIN"/>
    <property type="match status" value="1"/>
</dbReference>
<gene>
    <name evidence="4" type="ORF">Bcop_0702</name>
</gene>
<protein>
    <recommendedName>
        <fullName evidence="6">NigD-like C-terminal beta sandwich domain-containing protein</fullName>
    </recommendedName>
</protein>
<sequence length="243" mass="27658">MKTMIKKIFLACLSVTMLVGFQSCNDDDGYSLGDFWISYATVVREGNTYSLKLDSGQKLWVGAGWINYNSVDGQRVVADYTILGDNYNGYDHIVKVNYLYEILTKNVEFVKSEEDDKKFGNDGIPSVNEMWVSNDYLNIKFTYRLPSEAKAHKVSLVENQLKESPDDSSIYLEFRYNTYNNNSSYVSNSMASFNLNTIDLSGKTGIKILWKNEKGEESTIDVPLKNIDNKKIDVESDKKANLE</sequence>
<feature type="domain" description="NigD-like C-terminal" evidence="3">
    <location>
        <begin position="108"/>
        <end position="222"/>
    </location>
</feature>
<dbReference type="Gene3D" id="2.40.50.500">
    <property type="entry name" value="NigD-like N-terminal OB domain"/>
    <property type="match status" value="1"/>
</dbReference>
<dbReference type="Pfam" id="PF17415">
    <property type="entry name" value="NigD_C"/>
    <property type="match status" value="1"/>
</dbReference>
<feature type="signal peptide" evidence="1">
    <location>
        <begin position="1"/>
        <end position="25"/>
    </location>
</feature>
<dbReference type="STRING" id="679937.Bcop_0702"/>
<dbReference type="Gene3D" id="2.60.40.2370">
    <property type="entry name" value="NigD-like, C-terminal beta sandwich domain"/>
    <property type="match status" value="1"/>
</dbReference>
<dbReference type="InterPro" id="IPR038179">
    <property type="entry name" value="NigD-like_N_sf"/>
</dbReference>
<dbReference type="InterPro" id="IPR035376">
    <property type="entry name" value="NigD_C"/>
</dbReference>
<feature type="domain" description="NigD-like N-terminal OB" evidence="2">
    <location>
        <begin position="39"/>
        <end position="102"/>
    </location>
</feature>
<dbReference type="EMBL" id="CM001167">
    <property type="protein sequence ID" value="EGJ70919.1"/>
    <property type="molecule type" value="Genomic_DNA"/>
</dbReference>